<dbReference type="InterPro" id="IPR038084">
    <property type="entry name" value="PduO/GlcC-like_sf"/>
</dbReference>
<dbReference type="InterPro" id="IPR052517">
    <property type="entry name" value="GlcG_carb_metab_protein"/>
</dbReference>
<dbReference type="SUPFAM" id="SSF143744">
    <property type="entry name" value="GlcG-like"/>
    <property type="match status" value="1"/>
</dbReference>
<dbReference type="KEGG" id="nha:Nham_3668"/>
<dbReference type="STRING" id="323097.Nham_3668"/>
<protein>
    <recommendedName>
        <fullName evidence="4">Heme-binding protein</fullName>
    </recommendedName>
</protein>
<gene>
    <name evidence="2" type="ordered locus">Nham_3668</name>
</gene>
<dbReference type="PANTHER" id="PTHR34309">
    <property type="entry name" value="SLR1406 PROTEIN"/>
    <property type="match status" value="1"/>
</dbReference>
<evidence type="ECO:0000313" key="2">
    <source>
        <dbReference type="EMBL" id="ABE64396.1"/>
    </source>
</evidence>
<feature type="signal peptide" evidence="1">
    <location>
        <begin position="1"/>
        <end position="33"/>
    </location>
</feature>
<keyword evidence="1" id="KW-0732">Signal</keyword>
<feature type="chain" id="PRO_5004195680" description="Heme-binding protein" evidence="1">
    <location>
        <begin position="34"/>
        <end position="178"/>
    </location>
</feature>
<proteinExistence type="predicted"/>
<accession>Q1QHA1</accession>
<dbReference type="Proteomes" id="UP000001953">
    <property type="component" value="Chromosome"/>
</dbReference>
<evidence type="ECO:0000256" key="1">
    <source>
        <dbReference type="SAM" id="SignalP"/>
    </source>
</evidence>
<organism evidence="2 3">
    <name type="scientific">Nitrobacter hamburgensis (strain DSM 10229 / NCIMB 13809 / X14)</name>
    <dbReference type="NCBI Taxonomy" id="323097"/>
    <lineage>
        <taxon>Bacteria</taxon>
        <taxon>Pseudomonadati</taxon>
        <taxon>Pseudomonadota</taxon>
        <taxon>Alphaproteobacteria</taxon>
        <taxon>Hyphomicrobiales</taxon>
        <taxon>Nitrobacteraceae</taxon>
        <taxon>Nitrobacter</taxon>
    </lineage>
</organism>
<evidence type="ECO:0008006" key="4">
    <source>
        <dbReference type="Google" id="ProtNLM"/>
    </source>
</evidence>
<dbReference type="AlphaFoldDB" id="Q1QHA1"/>
<dbReference type="Gene3D" id="3.30.450.150">
    <property type="entry name" value="Haem-degrading domain"/>
    <property type="match status" value="1"/>
</dbReference>
<dbReference type="EMBL" id="CP000319">
    <property type="protein sequence ID" value="ABE64396.1"/>
    <property type="molecule type" value="Genomic_DNA"/>
</dbReference>
<dbReference type="OrthoDB" id="5786851at2"/>
<dbReference type="HOGENOM" id="CLU_103773_0_1_5"/>
<dbReference type="Pfam" id="PF03928">
    <property type="entry name" value="HbpS-like"/>
    <property type="match status" value="1"/>
</dbReference>
<dbReference type="PANTHER" id="PTHR34309:SF10">
    <property type="entry name" value="SLR1406 PROTEIN"/>
    <property type="match status" value="1"/>
</dbReference>
<keyword evidence="3" id="KW-1185">Reference proteome</keyword>
<evidence type="ECO:0000313" key="3">
    <source>
        <dbReference type="Proteomes" id="UP000001953"/>
    </source>
</evidence>
<name>Q1QHA1_NITHX</name>
<dbReference type="InterPro" id="IPR005624">
    <property type="entry name" value="PduO/GlcC-like"/>
</dbReference>
<dbReference type="eggNOG" id="COG3193">
    <property type="taxonomic scope" value="Bacteria"/>
</dbReference>
<sequence length="178" mass="18391">MCGRNRGRAANALKRRAFAAAVTAVIAASSARAGDDALVTYKSLAPDVALEAAQAALKTCRDTGYQVAVAVVDRFGQPQVLLRDRYAGLPAADIATAKAYTALSFRRDTSELAKMVRNGQIDASLARLPRIAMLAGALIIETGGTLVGGIGVSGAPGGDKDEACARAGLDAIRDKLDF</sequence>
<reference evidence="2 3" key="1">
    <citation type="submission" date="2006-03" db="EMBL/GenBank/DDBJ databases">
        <title>Complete sequence of chromosome of Nitrobacter hamburgensis X14.</title>
        <authorList>
            <consortium name="US DOE Joint Genome Institute"/>
            <person name="Copeland A."/>
            <person name="Lucas S."/>
            <person name="Lapidus A."/>
            <person name="Barry K."/>
            <person name="Detter J.C."/>
            <person name="Glavina del Rio T."/>
            <person name="Hammon N."/>
            <person name="Israni S."/>
            <person name="Dalin E."/>
            <person name="Tice H."/>
            <person name="Pitluck S."/>
            <person name="Chain P."/>
            <person name="Malfatti S."/>
            <person name="Shin M."/>
            <person name="Vergez L."/>
            <person name="Schmutz J."/>
            <person name="Larimer F."/>
            <person name="Land M."/>
            <person name="Hauser L."/>
            <person name="Kyrpides N."/>
            <person name="Ivanova N."/>
            <person name="Ward B."/>
            <person name="Arp D."/>
            <person name="Klotz M."/>
            <person name="Stein L."/>
            <person name="O'Mullan G."/>
            <person name="Starkenburg S."/>
            <person name="Sayavedra L."/>
            <person name="Poret-Peterson A.T."/>
            <person name="Gentry M.E."/>
            <person name="Bruce D."/>
            <person name="Richardson P."/>
        </authorList>
    </citation>
    <scope>NUCLEOTIDE SEQUENCE [LARGE SCALE GENOMIC DNA]</scope>
    <source>
        <strain evidence="3">DSM 10229 / NCIMB 13809 / X14</strain>
    </source>
</reference>
<dbReference type="RefSeq" id="WP_011512036.1">
    <property type="nucleotide sequence ID" value="NC_007964.1"/>
</dbReference>